<comment type="caution">
    <text evidence="1">The sequence shown here is derived from an EMBL/GenBank/DDBJ whole genome shotgun (WGS) entry which is preliminary data.</text>
</comment>
<dbReference type="EMBL" id="JACCHT010000002">
    <property type="protein sequence ID" value="NYT28013.1"/>
    <property type="molecule type" value="Genomic_DNA"/>
</dbReference>
<dbReference type="AlphaFoldDB" id="A0A853F223"/>
<accession>A0A853F223</accession>
<dbReference type="RefSeq" id="WP_369177594.1">
    <property type="nucleotide sequence ID" value="NZ_OZ156463.1"/>
</dbReference>
<proteinExistence type="predicted"/>
<protein>
    <submittedName>
        <fullName evidence="1">DUF465 domain-containing protein</fullName>
    </submittedName>
</protein>
<reference evidence="1 2" key="1">
    <citation type="submission" date="2020-05" db="EMBL/GenBank/DDBJ databases">
        <title>Horizontal transmission and recombination maintain forever young bacterial symbiont genomes.</title>
        <authorList>
            <person name="Russell S.L."/>
            <person name="Pepper-Tunick E."/>
            <person name="Svedberg J."/>
            <person name="Byrne A."/>
            <person name="Ruelas Castillo J."/>
            <person name="Vollmers C."/>
            <person name="Beinart R.A."/>
            <person name="Corbett-Detig R."/>
        </authorList>
    </citation>
    <scope>NUCLEOTIDE SEQUENCE [LARGE SCALE GENOMIC DNA]</scope>
    <source>
        <strain evidence="1">455</strain>
    </source>
</reference>
<dbReference type="Gene3D" id="6.10.280.50">
    <property type="match status" value="1"/>
</dbReference>
<dbReference type="Proteomes" id="UP000568751">
    <property type="component" value="Unassembled WGS sequence"/>
</dbReference>
<dbReference type="InterPro" id="IPR007420">
    <property type="entry name" value="DUF465"/>
</dbReference>
<evidence type="ECO:0000313" key="2">
    <source>
        <dbReference type="Proteomes" id="UP000568751"/>
    </source>
</evidence>
<name>A0A853F223_9GAMM</name>
<gene>
    <name evidence="1" type="ORF">H0A76_09050</name>
</gene>
<evidence type="ECO:0000313" key="1">
    <source>
        <dbReference type="EMBL" id="NYT28013.1"/>
    </source>
</evidence>
<sequence length="78" mass="9135">MQNHHPLINEFPDKKDAIHTLKMSNAHFRRLAFEYEGVDKAIVRIEQEITPTSDEYLNTLKKERLSLKDTLLGMLNNI</sequence>
<organism evidence="1 2">
    <name type="scientific">Candidatus Thiodubiliella endoseptemdiera</name>
    <dbReference type="NCBI Taxonomy" id="2738886"/>
    <lineage>
        <taxon>Bacteria</taxon>
        <taxon>Pseudomonadati</taxon>
        <taxon>Pseudomonadota</taxon>
        <taxon>Gammaproteobacteria</taxon>
        <taxon>Candidatus Pseudothioglobaceae</taxon>
        <taxon>Candidatus Thiodubiliella</taxon>
    </lineage>
</organism>
<dbReference type="InterPro" id="IPR038444">
    <property type="entry name" value="DUF465_sf"/>
</dbReference>
<dbReference type="Pfam" id="PF04325">
    <property type="entry name" value="DUF465"/>
    <property type="match status" value="1"/>
</dbReference>